<organism evidence="1 2">
    <name type="scientific">Rotaria socialis</name>
    <dbReference type="NCBI Taxonomy" id="392032"/>
    <lineage>
        <taxon>Eukaryota</taxon>
        <taxon>Metazoa</taxon>
        <taxon>Spiralia</taxon>
        <taxon>Gnathifera</taxon>
        <taxon>Rotifera</taxon>
        <taxon>Eurotatoria</taxon>
        <taxon>Bdelloidea</taxon>
        <taxon>Philodinida</taxon>
        <taxon>Philodinidae</taxon>
        <taxon>Rotaria</taxon>
    </lineage>
</organism>
<dbReference type="AlphaFoldDB" id="A0A821RA53"/>
<comment type="caution">
    <text evidence="1">The sequence shown here is derived from an EMBL/GenBank/DDBJ whole genome shotgun (WGS) entry which is preliminary data.</text>
</comment>
<name>A0A821RA53_9BILA</name>
<gene>
    <name evidence="1" type="ORF">TOA249_LOCUS25566</name>
</gene>
<accession>A0A821RA53</accession>
<sequence>MASSNFNTSSYPTKQLSIITQSPVLNGTIVSNNNVINSQEVRNSTSLMKKDFSILPVTNNLLATSNMVEQTDRVSSNINYQNQYLSTTSKETIVPCTIINSSSISKNSNIINHNRNSHTQT</sequence>
<dbReference type="Proteomes" id="UP000663838">
    <property type="component" value="Unassembled WGS sequence"/>
</dbReference>
<proteinExistence type="predicted"/>
<dbReference type="EMBL" id="CAJOBS010002802">
    <property type="protein sequence ID" value="CAF4834403.1"/>
    <property type="molecule type" value="Genomic_DNA"/>
</dbReference>
<evidence type="ECO:0000313" key="1">
    <source>
        <dbReference type="EMBL" id="CAF4834403.1"/>
    </source>
</evidence>
<reference evidence="1" key="1">
    <citation type="submission" date="2021-02" db="EMBL/GenBank/DDBJ databases">
        <authorList>
            <person name="Nowell W R."/>
        </authorList>
    </citation>
    <scope>NUCLEOTIDE SEQUENCE</scope>
</reference>
<feature type="non-terminal residue" evidence="1">
    <location>
        <position position="1"/>
    </location>
</feature>
<evidence type="ECO:0000313" key="2">
    <source>
        <dbReference type="Proteomes" id="UP000663838"/>
    </source>
</evidence>
<protein>
    <submittedName>
        <fullName evidence="1">Uncharacterized protein</fullName>
    </submittedName>
</protein>